<feature type="repeat" description="TPR" evidence="10">
    <location>
        <begin position="346"/>
        <end position="379"/>
    </location>
</feature>
<dbReference type="Pfam" id="PF13374">
    <property type="entry name" value="TPR_10"/>
    <property type="match status" value="1"/>
</dbReference>
<dbReference type="PANTHER" id="PTHR45783">
    <property type="entry name" value="KINESIN LIGHT CHAIN"/>
    <property type="match status" value="1"/>
</dbReference>
<evidence type="ECO:0000256" key="8">
    <source>
        <dbReference type="ARBA" id="ARBA00023175"/>
    </source>
</evidence>
<keyword evidence="8" id="KW-0505">Motor protein</keyword>
<evidence type="ECO:0000256" key="1">
    <source>
        <dbReference type="ARBA" id="ARBA00004245"/>
    </source>
</evidence>
<dbReference type="Pfam" id="PF13424">
    <property type="entry name" value="TPR_12"/>
    <property type="match status" value="2"/>
</dbReference>
<dbReference type="PANTHER" id="PTHR45783:SF3">
    <property type="entry name" value="KINESIN LIGHT CHAIN"/>
    <property type="match status" value="1"/>
</dbReference>
<evidence type="ECO:0000256" key="3">
    <source>
        <dbReference type="ARBA" id="ARBA00022490"/>
    </source>
</evidence>
<dbReference type="EMBL" id="MVBO01000186">
    <property type="protein sequence ID" value="OZJ02128.1"/>
    <property type="molecule type" value="Genomic_DNA"/>
</dbReference>
<evidence type="ECO:0000256" key="2">
    <source>
        <dbReference type="ARBA" id="ARBA00009622"/>
    </source>
</evidence>
<keyword evidence="5" id="KW-0677">Repeat</keyword>
<dbReference type="SMART" id="SM00028">
    <property type="entry name" value="TPR"/>
    <property type="match status" value="3"/>
</dbReference>
<evidence type="ECO:0000256" key="7">
    <source>
        <dbReference type="ARBA" id="ARBA00023054"/>
    </source>
</evidence>
<evidence type="ECO:0000256" key="4">
    <source>
        <dbReference type="ARBA" id="ARBA00022701"/>
    </source>
</evidence>
<dbReference type="Proteomes" id="UP000242875">
    <property type="component" value="Unassembled WGS sequence"/>
</dbReference>
<organism evidence="11 12">
    <name type="scientific">Bifiguratus adelaidae</name>
    <dbReference type="NCBI Taxonomy" id="1938954"/>
    <lineage>
        <taxon>Eukaryota</taxon>
        <taxon>Fungi</taxon>
        <taxon>Fungi incertae sedis</taxon>
        <taxon>Mucoromycota</taxon>
        <taxon>Mucoromycotina</taxon>
        <taxon>Endogonomycetes</taxon>
        <taxon>Endogonales</taxon>
        <taxon>Endogonales incertae sedis</taxon>
        <taxon>Bifiguratus</taxon>
    </lineage>
</organism>
<keyword evidence="3" id="KW-0963">Cytoplasm</keyword>
<dbReference type="GO" id="GO:0005737">
    <property type="term" value="C:cytoplasm"/>
    <property type="evidence" value="ECO:0007669"/>
    <property type="project" value="TreeGrafter"/>
</dbReference>
<dbReference type="SUPFAM" id="SSF48452">
    <property type="entry name" value="TPR-like"/>
    <property type="match status" value="2"/>
</dbReference>
<keyword evidence="12" id="KW-1185">Reference proteome</keyword>
<evidence type="ECO:0000256" key="10">
    <source>
        <dbReference type="PROSITE-ProRule" id="PRU00339"/>
    </source>
</evidence>
<dbReference type="InterPro" id="IPR011990">
    <property type="entry name" value="TPR-like_helical_dom_sf"/>
</dbReference>
<dbReference type="PROSITE" id="PS50005">
    <property type="entry name" value="TPR"/>
    <property type="match status" value="2"/>
</dbReference>
<reference evidence="11 12" key="1">
    <citation type="journal article" date="2017" name="Mycologia">
        <title>Bifiguratus adelaidae, gen. et sp. nov., a new member of Mucoromycotina in endophytic and soil-dwelling habitats.</title>
        <authorList>
            <person name="Torres-Cruz T.J."/>
            <person name="Billingsley Tobias T.L."/>
            <person name="Almatruk M."/>
            <person name="Hesse C."/>
            <person name="Kuske C.R."/>
            <person name="Desiro A."/>
            <person name="Benucci G.M."/>
            <person name="Bonito G."/>
            <person name="Stajich J.E."/>
            <person name="Dunlap C."/>
            <person name="Arnold A.E."/>
            <person name="Porras-Alfaro A."/>
        </authorList>
    </citation>
    <scope>NUCLEOTIDE SEQUENCE [LARGE SCALE GENOMIC DNA]</scope>
    <source>
        <strain evidence="11 12">AZ0501</strain>
    </source>
</reference>
<name>A0A261XUV6_9FUNG</name>
<dbReference type="AlphaFoldDB" id="A0A261XUV6"/>
<evidence type="ECO:0000313" key="11">
    <source>
        <dbReference type="EMBL" id="OZJ02128.1"/>
    </source>
</evidence>
<keyword evidence="7" id="KW-0175">Coiled coil</keyword>
<feature type="repeat" description="TPR" evidence="10">
    <location>
        <begin position="220"/>
        <end position="253"/>
    </location>
</feature>
<dbReference type="InterPro" id="IPR002151">
    <property type="entry name" value="Kinesin_light"/>
</dbReference>
<dbReference type="GO" id="GO:0007018">
    <property type="term" value="P:microtubule-based movement"/>
    <property type="evidence" value="ECO:0007669"/>
    <property type="project" value="TreeGrafter"/>
</dbReference>
<sequence>MGPAPGPVISGLSVSGENWRWSSWELLWLSGPLWLLLFSALPETSADNMLLGRACRLRRLTGKTNLKSQSEIDQASMTVNEIAANAFIKPWEINALDPAVLVTTVLFTPNRGVPWANVGVWLTIETRYSARDLGDRTVGNLGNISVAHGIYRQASTMHDKEVEGGPLRQPGEGFVRQLTTANNLSISLGHTGDYKEQEELCKQALDASQTQFGRDHPHTLNTLINLGVLYEQQGKYQQAEEFFQRALEGQERTLGQDHPDTLKTAGNLALIYERQGRYKEAAGILVRVLEEFKKQLGCDHPDTLLTTEMVAAVYSSQGLYEEAERLYDLVLEGLERQLGHDHRDTLDTVHNLASLYVEFGRYTEAEEMYNRAISAYEGQL</sequence>
<dbReference type="OrthoDB" id="626167at2759"/>
<keyword evidence="9" id="KW-0206">Cytoskeleton</keyword>
<dbReference type="Gene3D" id="1.25.40.10">
    <property type="entry name" value="Tetratricopeptide repeat domain"/>
    <property type="match status" value="1"/>
</dbReference>
<dbReference type="GO" id="GO:0005871">
    <property type="term" value="C:kinesin complex"/>
    <property type="evidence" value="ECO:0007669"/>
    <property type="project" value="InterPro"/>
</dbReference>
<comment type="caution">
    <text evidence="11">The sequence shown here is derived from an EMBL/GenBank/DDBJ whole genome shotgun (WGS) entry which is preliminary data.</text>
</comment>
<feature type="non-terminal residue" evidence="11">
    <location>
        <position position="380"/>
    </location>
</feature>
<keyword evidence="4" id="KW-0493">Microtubule</keyword>
<dbReference type="GO" id="GO:0019894">
    <property type="term" value="F:kinesin binding"/>
    <property type="evidence" value="ECO:0007669"/>
    <property type="project" value="TreeGrafter"/>
</dbReference>
<dbReference type="PRINTS" id="PR00381">
    <property type="entry name" value="KINESINLIGHT"/>
</dbReference>
<keyword evidence="6 10" id="KW-0802">TPR repeat</keyword>
<protein>
    <submittedName>
        <fullName evidence="11">Uncharacterized protein</fullName>
    </submittedName>
</protein>
<dbReference type="InterPro" id="IPR019734">
    <property type="entry name" value="TPR_rpt"/>
</dbReference>
<evidence type="ECO:0000256" key="6">
    <source>
        <dbReference type="ARBA" id="ARBA00022803"/>
    </source>
</evidence>
<evidence type="ECO:0000256" key="5">
    <source>
        <dbReference type="ARBA" id="ARBA00022737"/>
    </source>
</evidence>
<comment type="subcellular location">
    <subcellularLocation>
        <location evidence="1">Cytoplasm</location>
        <location evidence="1">Cytoskeleton</location>
    </subcellularLocation>
</comment>
<accession>A0A261XUV6</accession>
<dbReference type="PROSITE" id="PS50293">
    <property type="entry name" value="TPR_REGION"/>
    <property type="match status" value="1"/>
</dbReference>
<evidence type="ECO:0000256" key="9">
    <source>
        <dbReference type="ARBA" id="ARBA00023212"/>
    </source>
</evidence>
<dbReference type="GO" id="GO:0005874">
    <property type="term" value="C:microtubule"/>
    <property type="evidence" value="ECO:0007669"/>
    <property type="project" value="UniProtKB-KW"/>
</dbReference>
<evidence type="ECO:0000313" key="12">
    <source>
        <dbReference type="Proteomes" id="UP000242875"/>
    </source>
</evidence>
<proteinExistence type="inferred from homology"/>
<gene>
    <name evidence="11" type="ORF">BZG36_04587</name>
</gene>
<comment type="similarity">
    <text evidence="2">Belongs to the kinesin light chain family.</text>
</comment>